<protein>
    <submittedName>
        <fullName evidence="2">Serine/threonine protein kinase</fullName>
    </submittedName>
</protein>
<sequence>MGDFNPLTPEDPERIGVYLLTGRLGDASGHTVYLGRLPDQETTRVIRLLPALPGADPQERERITNRLHSAKRISGAHTAKLIEVGWFDDSPYVVHERVEGRSLRETVTADGPLDPDALERLASGTLTALTAIHLAGLAHGGLNPDTVVLSAQGPRMRD</sequence>
<dbReference type="EMBL" id="JBHTHX010002644">
    <property type="protein sequence ID" value="MFD0890737.1"/>
    <property type="molecule type" value="Genomic_DNA"/>
</dbReference>
<keyword evidence="2" id="KW-0808">Transferase</keyword>
<dbReference type="InterPro" id="IPR000719">
    <property type="entry name" value="Prot_kinase_dom"/>
</dbReference>
<dbReference type="SUPFAM" id="SSF56112">
    <property type="entry name" value="Protein kinase-like (PK-like)"/>
    <property type="match status" value="1"/>
</dbReference>
<name>A0ABW3E6R6_9ACTN</name>
<gene>
    <name evidence="2" type="ORF">ACFQ08_39845</name>
</gene>
<dbReference type="Proteomes" id="UP001597024">
    <property type="component" value="Unassembled WGS sequence"/>
</dbReference>
<reference evidence="3" key="1">
    <citation type="journal article" date="2019" name="Int. J. Syst. Evol. Microbiol.">
        <title>The Global Catalogue of Microorganisms (GCM) 10K type strain sequencing project: providing services to taxonomists for standard genome sequencing and annotation.</title>
        <authorList>
            <consortium name="The Broad Institute Genomics Platform"/>
            <consortium name="The Broad Institute Genome Sequencing Center for Infectious Disease"/>
            <person name="Wu L."/>
            <person name="Ma J."/>
        </authorList>
    </citation>
    <scope>NUCLEOTIDE SEQUENCE [LARGE SCALE GENOMIC DNA]</scope>
    <source>
        <strain evidence="3">CCUG 62974</strain>
    </source>
</reference>
<dbReference type="Gene3D" id="1.10.510.10">
    <property type="entry name" value="Transferase(Phosphotransferase) domain 1"/>
    <property type="match status" value="1"/>
</dbReference>
<accession>A0ABW3E6R6</accession>
<keyword evidence="2" id="KW-0723">Serine/threonine-protein kinase</keyword>
<dbReference type="PROSITE" id="PS50011">
    <property type="entry name" value="PROTEIN_KINASE_DOM"/>
    <property type="match status" value="1"/>
</dbReference>
<comment type="caution">
    <text evidence="2">The sequence shown here is derived from an EMBL/GenBank/DDBJ whole genome shotgun (WGS) entry which is preliminary data.</text>
</comment>
<dbReference type="Gene3D" id="3.30.200.20">
    <property type="entry name" value="Phosphorylase Kinase, domain 1"/>
    <property type="match status" value="1"/>
</dbReference>
<dbReference type="InterPro" id="IPR011009">
    <property type="entry name" value="Kinase-like_dom_sf"/>
</dbReference>
<keyword evidence="3" id="KW-1185">Reference proteome</keyword>
<evidence type="ECO:0000313" key="3">
    <source>
        <dbReference type="Proteomes" id="UP001597024"/>
    </source>
</evidence>
<evidence type="ECO:0000313" key="2">
    <source>
        <dbReference type="EMBL" id="MFD0890737.1"/>
    </source>
</evidence>
<organism evidence="2 3">
    <name type="scientific">Streptosporangium algeriense</name>
    <dbReference type="NCBI Taxonomy" id="1682748"/>
    <lineage>
        <taxon>Bacteria</taxon>
        <taxon>Bacillati</taxon>
        <taxon>Actinomycetota</taxon>
        <taxon>Actinomycetes</taxon>
        <taxon>Streptosporangiales</taxon>
        <taxon>Streptosporangiaceae</taxon>
        <taxon>Streptosporangium</taxon>
    </lineage>
</organism>
<proteinExistence type="predicted"/>
<evidence type="ECO:0000259" key="1">
    <source>
        <dbReference type="PROSITE" id="PS50011"/>
    </source>
</evidence>
<keyword evidence="2" id="KW-0418">Kinase</keyword>
<feature type="domain" description="Protein kinase" evidence="1">
    <location>
        <begin position="18"/>
        <end position="158"/>
    </location>
</feature>
<dbReference type="GO" id="GO:0004674">
    <property type="term" value="F:protein serine/threonine kinase activity"/>
    <property type="evidence" value="ECO:0007669"/>
    <property type="project" value="UniProtKB-KW"/>
</dbReference>
<feature type="non-terminal residue" evidence="2">
    <location>
        <position position="158"/>
    </location>
</feature>